<sequence>MEWSIICFTPWVLVAFKVCQPPFYYERRASLWLQLICYLLKRLLTRFTRPALN</sequence>
<reference evidence="1 2" key="1">
    <citation type="submission" date="2018-06" db="EMBL/GenBank/DDBJ databases">
        <title>Genomic Encyclopedia of Type Strains, Phase IV (KMG-IV): sequencing the most valuable type-strain genomes for metagenomic binning, comparative biology and taxonomic classification.</title>
        <authorList>
            <person name="Goeker M."/>
        </authorList>
    </citation>
    <scope>NUCLEOTIDE SEQUENCE [LARGE SCALE GENOMIC DNA]</scope>
    <source>
        <strain evidence="1 2">DSM 25532</strain>
    </source>
</reference>
<organism evidence="1 2">
    <name type="scientific">Roseimicrobium gellanilyticum</name>
    <dbReference type="NCBI Taxonomy" id="748857"/>
    <lineage>
        <taxon>Bacteria</taxon>
        <taxon>Pseudomonadati</taxon>
        <taxon>Verrucomicrobiota</taxon>
        <taxon>Verrucomicrobiia</taxon>
        <taxon>Verrucomicrobiales</taxon>
        <taxon>Verrucomicrobiaceae</taxon>
        <taxon>Roseimicrobium</taxon>
    </lineage>
</organism>
<gene>
    <name evidence="1" type="ORF">DES53_10363</name>
</gene>
<accession>A0A366HNJ9</accession>
<dbReference type="Proteomes" id="UP000253426">
    <property type="component" value="Unassembled WGS sequence"/>
</dbReference>
<proteinExistence type="predicted"/>
<dbReference type="AlphaFoldDB" id="A0A366HNJ9"/>
<protein>
    <submittedName>
        <fullName evidence="1">Uncharacterized protein</fullName>
    </submittedName>
</protein>
<evidence type="ECO:0000313" key="1">
    <source>
        <dbReference type="EMBL" id="RBP45067.1"/>
    </source>
</evidence>
<name>A0A366HNJ9_9BACT</name>
<dbReference type="EMBL" id="QNRR01000003">
    <property type="protein sequence ID" value="RBP45067.1"/>
    <property type="molecule type" value="Genomic_DNA"/>
</dbReference>
<evidence type="ECO:0000313" key="2">
    <source>
        <dbReference type="Proteomes" id="UP000253426"/>
    </source>
</evidence>
<keyword evidence="2" id="KW-1185">Reference proteome</keyword>
<comment type="caution">
    <text evidence="1">The sequence shown here is derived from an EMBL/GenBank/DDBJ whole genome shotgun (WGS) entry which is preliminary data.</text>
</comment>